<dbReference type="Proteomes" id="UP000193558">
    <property type="component" value="Unassembled WGS sequence"/>
</dbReference>
<protein>
    <submittedName>
        <fullName evidence="1">Uncharacterized protein</fullName>
    </submittedName>
</protein>
<organism evidence="1 2">
    <name type="scientific">Pantoea rwandensis</name>
    <dbReference type="NCBI Taxonomy" id="1076550"/>
    <lineage>
        <taxon>Bacteria</taxon>
        <taxon>Pseudomonadati</taxon>
        <taxon>Pseudomonadota</taxon>
        <taxon>Gammaproteobacteria</taxon>
        <taxon>Enterobacterales</taxon>
        <taxon>Erwiniaceae</taxon>
        <taxon>Pantoea</taxon>
    </lineage>
</organism>
<reference evidence="1 2" key="1">
    <citation type="journal article" date="2017" name="Antonie Van Leeuwenhoek">
        <title>Phylogenomic resolution of the bacterial genus Pantoea and its relationship with Erwinia and Tatumella.</title>
        <authorList>
            <person name="Palmer M."/>
            <person name="Steenkamp E.T."/>
            <person name="Coetzee M.P."/>
            <person name="Chan W.Y."/>
            <person name="van Zyl E."/>
            <person name="De Maayer P."/>
            <person name="Coutinho T.A."/>
            <person name="Blom J."/>
            <person name="Smits T.H."/>
            <person name="Duffy B."/>
            <person name="Venter S.N."/>
        </authorList>
    </citation>
    <scope>NUCLEOTIDE SEQUENCE [LARGE SCALE GENOMIC DNA]</scope>
    <source>
        <strain evidence="1 2">LMG 26275</strain>
    </source>
</reference>
<dbReference type="AlphaFoldDB" id="A0A1X1D3B7"/>
<name>A0A1X1D3B7_9GAMM</name>
<evidence type="ECO:0000313" key="2">
    <source>
        <dbReference type="Proteomes" id="UP000193558"/>
    </source>
</evidence>
<accession>A0A1X1D3B7</accession>
<sequence>MDDCIIFIEGRKPYVSKAPRSSTHIEVLNPVTGKHEKLSFHAVLKGRMTKQPQRFLYAGNGNKDPFEIWDVWHHINHLKPRPVTIS</sequence>
<dbReference type="RefSeq" id="WP_084932360.1">
    <property type="nucleotide sequence ID" value="NZ_MLFR01000002.1"/>
</dbReference>
<dbReference type="EMBL" id="MLFR01000002">
    <property type="protein sequence ID" value="ORM71124.1"/>
    <property type="molecule type" value="Genomic_DNA"/>
</dbReference>
<evidence type="ECO:0000313" key="1">
    <source>
        <dbReference type="EMBL" id="ORM71124.1"/>
    </source>
</evidence>
<gene>
    <name evidence="1" type="ORF">HA51_04370</name>
</gene>
<comment type="caution">
    <text evidence="1">The sequence shown here is derived from an EMBL/GenBank/DDBJ whole genome shotgun (WGS) entry which is preliminary data.</text>
</comment>
<proteinExistence type="predicted"/>